<evidence type="ECO:0000256" key="27">
    <source>
        <dbReference type="ARBA" id="ARBA00023280"/>
    </source>
</evidence>
<evidence type="ECO:0000256" key="24">
    <source>
        <dbReference type="ARBA" id="ARBA00022840"/>
    </source>
</evidence>
<organism evidence="41">
    <name type="scientific">Henbane mosaic virus</name>
    <dbReference type="NCBI Taxonomy" id="369762"/>
    <lineage>
        <taxon>Viruses</taxon>
        <taxon>Riboviria</taxon>
        <taxon>Orthornavirae</taxon>
        <taxon>Pisuviricota</taxon>
        <taxon>Stelpaviricetes</taxon>
        <taxon>Patatavirales</taxon>
        <taxon>Potyviridae</taxon>
        <taxon>Potyvirus</taxon>
        <taxon>Potyvirus henbanis</taxon>
    </lineage>
</organism>
<evidence type="ECO:0000256" key="3">
    <source>
        <dbReference type="ARBA" id="ARBA00004147"/>
    </source>
</evidence>
<dbReference type="GO" id="GO:0006351">
    <property type="term" value="P:DNA-templated transcription"/>
    <property type="evidence" value="ECO:0007669"/>
    <property type="project" value="InterPro"/>
</dbReference>
<feature type="domain" description="Helicase ATP-binding" evidence="36">
    <location>
        <begin position="1409"/>
        <end position="1561"/>
    </location>
</feature>
<dbReference type="InterPro" id="IPR001592">
    <property type="entry name" value="Poty_coat"/>
</dbReference>
<evidence type="ECO:0000256" key="19">
    <source>
        <dbReference type="ARBA" id="ARBA00022695"/>
    </source>
</evidence>
<keyword evidence="19" id="KW-0548">Nucleotidyltransferase</keyword>
<dbReference type="Gene3D" id="3.40.50.300">
    <property type="entry name" value="P-loop containing nucleotide triphosphate hydrolases"/>
    <property type="match status" value="2"/>
</dbReference>
<keyword evidence="27" id="KW-0899">Viral immunoevasion</keyword>
<dbReference type="InterPro" id="IPR042308">
    <property type="entry name" value="HC_PRO_CPD_sf"/>
</dbReference>
<dbReference type="InterPro" id="IPR043504">
    <property type="entry name" value="Peptidase_S1_PA_chymotrypsin"/>
</dbReference>
<evidence type="ECO:0000256" key="32">
    <source>
        <dbReference type="PROSITE-ProRule" id="PRU01080"/>
    </source>
</evidence>
<dbReference type="InterPro" id="IPR007094">
    <property type="entry name" value="RNA-dir_pol_PSvirus"/>
</dbReference>
<dbReference type="Gene3D" id="3.30.70.270">
    <property type="match status" value="1"/>
</dbReference>
<keyword evidence="17" id="KW-0645">Protease</keyword>
<dbReference type="Gene3D" id="2.40.10.10">
    <property type="entry name" value="Trypsin-like serine proteases"/>
    <property type="match status" value="2"/>
</dbReference>
<dbReference type="SUPFAM" id="SSF50494">
    <property type="entry name" value="Trypsin-like serine proteases"/>
    <property type="match status" value="1"/>
</dbReference>
<evidence type="ECO:0000259" key="37">
    <source>
        <dbReference type="PROSITE" id="PS51194"/>
    </source>
</evidence>
<dbReference type="GO" id="GO:0003723">
    <property type="term" value="F:RNA binding"/>
    <property type="evidence" value="ECO:0007669"/>
    <property type="project" value="InterPro"/>
</dbReference>
<keyword evidence="20" id="KW-0547">Nucleotide-binding</keyword>
<keyword evidence="9" id="KW-1036">Host cytoplasmic vesicle</keyword>
<feature type="domain" description="Peptidase C4" evidence="38">
    <location>
        <begin position="2223"/>
        <end position="2440"/>
    </location>
</feature>
<keyword evidence="25" id="KW-0946">Virion</keyword>
<dbReference type="InterPro" id="IPR027417">
    <property type="entry name" value="P-loop_NTPase"/>
</dbReference>
<keyword evidence="10" id="KW-1139">Helical capsid protein</keyword>
<proteinExistence type="inferred from homology"/>
<dbReference type="Gene3D" id="3.90.70.150">
    <property type="entry name" value="Helper component proteinase"/>
    <property type="match status" value="1"/>
</dbReference>
<dbReference type="PRINTS" id="PR00966">
    <property type="entry name" value="NIAPOTYPTASE"/>
</dbReference>
<evidence type="ECO:0000256" key="7">
    <source>
        <dbReference type="ARBA" id="ARBA00022463"/>
    </source>
</evidence>
<dbReference type="InterPro" id="IPR001456">
    <property type="entry name" value="HC-pro"/>
</dbReference>
<dbReference type="GO" id="GO:0006508">
    <property type="term" value="P:proteolysis"/>
    <property type="evidence" value="ECO:0007669"/>
    <property type="project" value="UniProtKB-KW"/>
</dbReference>
<dbReference type="GO" id="GO:0003968">
    <property type="term" value="F:RNA-directed RNA polymerase activity"/>
    <property type="evidence" value="ECO:0007669"/>
    <property type="project" value="UniProtKB-KW"/>
</dbReference>
<evidence type="ECO:0000256" key="2">
    <source>
        <dbReference type="ARBA" id="ARBA00001848"/>
    </source>
</evidence>
<dbReference type="SUPFAM" id="SSF56672">
    <property type="entry name" value="DNA/RNA polymerases"/>
    <property type="match status" value="1"/>
</dbReference>
<dbReference type="SMART" id="SM00487">
    <property type="entry name" value="DEXDc"/>
    <property type="match status" value="1"/>
</dbReference>
<dbReference type="GO" id="GO:0004386">
    <property type="term" value="F:helicase activity"/>
    <property type="evidence" value="ECO:0007669"/>
    <property type="project" value="UniProtKB-KW"/>
</dbReference>
<dbReference type="InterPro" id="IPR014001">
    <property type="entry name" value="Helicase_ATP-bd"/>
</dbReference>
<evidence type="ECO:0000256" key="13">
    <source>
        <dbReference type="ARBA" id="ARBA00022561"/>
    </source>
</evidence>
<dbReference type="PANTHER" id="PTHR43519">
    <property type="entry name" value="ATP-DEPENDENT RNA HELICASE HRPB"/>
    <property type="match status" value="1"/>
</dbReference>
<dbReference type="PROSITE" id="PS51436">
    <property type="entry name" value="POTYVIRUS_NIA_PRO"/>
    <property type="match status" value="1"/>
</dbReference>
<evidence type="ECO:0000256" key="8">
    <source>
        <dbReference type="ARBA" id="ARBA00022484"/>
    </source>
</evidence>
<comment type="catalytic activity">
    <reaction evidence="1">
        <text>Hydrolyzes glutaminyl bonds, and activity is further restricted by preferences for the amino acids in P6 - P1' that vary with the species of potyvirus, e.g. Glu-Xaa-Xaa-Tyr-Xaa-Gln-|-(Ser or Gly) for the enzyme from tobacco etch virus. The natural substrate is the viral polyprotein, but other proteins and oligopeptides containing the appropriate consensus sequence are also cleaved.</text>
        <dbReference type="EC" id="3.4.22.44"/>
    </reaction>
</comment>
<dbReference type="InterPro" id="IPR043502">
    <property type="entry name" value="DNA/RNA_pol_sf"/>
</dbReference>
<evidence type="ECO:0000256" key="12">
    <source>
        <dbReference type="ARBA" id="ARBA00022553"/>
    </source>
</evidence>
<dbReference type="InterPro" id="IPR001730">
    <property type="entry name" value="Potyv_NIa-pro_dom"/>
</dbReference>
<evidence type="ECO:0000259" key="39">
    <source>
        <dbReference type="PROSITE" id="PS51744"/>
    </source>
</evidence>
<evidence type="ECO:0000256" key="16">
    <source>
        <dbReference type="ARBA" id="ARBA00022632"/>
    </source>
</evidence>
<keyword evidence="18" id="KW-0808">Transferase</keyword>
<dbReference type="Pfam" id="PF00680">
    <property type="entry name" value="RdRP_1"/>
    <property type="match status" value="1"/>
</dbReference>
<dbReference type="GO" id="GO:0004197">
    <property type="term" value="F:cysteine-type endopeptidase activity"/>
    <property type="evidence" value="ECO:0007669"/>
    <property type="project" value="InterPro"/>
</dbReference>
<keyword evidence="8" id="KW-0696">RNA-directed RNA polymerase</keyword>
<evidence type="ECO:0000256" key="21">
    <source>
        <dbReference type="ARBA" id="ARBA00022801"/>
    </source>
</evidence>
<dbReference type="InterPro" id="IPR002540">
    <property type="entry name" value="Pept_S30_P1_potyvir"/>
</dbReference>
<keyword evidence="14" id="KW-1048">Host nucleus</keyword>
<evidence type="ECO:0000259" key="36">
    <source>
        <dbReference type="PROSITE" id="PS51192"/>
    </source>
</evidence>
<keyword evidence="13" id="KW-0167">Capsid protein</keyword>
<evidence type="ECO:0000256" key="20">
    <source>
        <dbReference type="ARBA" id="ARBA00022741"/>
    </source>
</evidence>
<dbReference type="GO" id="GO:0039694">
    <property type="term" value="P:viral RNA genome replication"/>
    <property type="evidence" value="ECO:0007669"/>
    <property type="project" value="InterPro"/>
</dbReference>
<dbReference type="InterPro" id="IPR039560">
    <property type="entry name" value="Potyvirid-P3"/>
</dbReference>
<evidence type="ECO:0000256" key="34">
    <source>
        <dbReference type="SAM" id="MobiDB-lite"/>
    </source>
</evidence>
<dbReference type="GO" id="GO:0005524">
    <property type="term" value="F:ATP binding"/>
    <property type="evidence" value="ECO:0007669"/>
    <property type="project" value="UniProtKB-KW"/>
</dbReference>
<keyword evidence="12" id="KW-0597">Phosphoprotein</keyword>
<evidence type="ECO:0000259" key="35">
    <source>
        <dbReference type="PROSITE" id="PS50507"/>
    </source>
</evidence>
<evidence type="ECO:0000313" key="41">
    <source>
        <dbReference type="EMBL" id="AZL49328.1"/>
    </source>
</evidence>
<dbReference type="CDD" id="cd23175">
    <property type="entry name" value="ps-ssRNAv_Potyviridae_RdRp"/>
    <property type="match status" value="1"/>
</dbReference>
<dbReference type="Pfam" id="PF00271">
    <property type="entry name" value="Helicase_C"/>
    <property type="match status" value="1"/>
</dbReference>
<dbReference type="PROSITE" id="PS50507">
    <property type="entry name" value="RDRP_SSRNA_POS"/>
    <property type="match status" value="1"/>
</dbReference>
<feature type="domain" description="RdRp catalytic" evidence="35">
    <location>
        <begin position="2705"/>
        <end position="2829"/>
    </location>
</feature>
<comment type="function">
    <text evidence="28">Involved in aphid transmission, cell-to-cell and systemis movement, encapsidation of the viral RNA and in the regulation of viral RNA amplification.</text>
</comment>
<evidence type="ECO:0000256" key="6">
    <source>
        <dbReference type="ARBA" id="ARBA00020107"/>
    </source>
</evidence>
<dbReference type="EMBL" id="MH779476">
    <property type="protein sequence ID" value="AZL49328.1"/>
    <property type="molecule type" value="Genomic_RNA"/>
</dbReference>
<dbReference type="InterPro" id="IPR043128">
    <property type="entry name" value="Rev_trsase/Diguanyl_cyclase"/>
</dbReference>
<dbReference type="Pfam" id="PF00270">
    <property type="entry name" value="DEAD"/>
    <property type="match status" value="1"/>
</dbReference>
<keyword evidence="22" id="KW-0347">Helicase</keyword>
<comment type="catalytic activity">
    <reaction evidence="2">
        <text>Hydrolyzes a Gly-|-Gly bond at its own C-terminus, commonly in the sequence -Tyr-Xaa-Val-Gly-|-Gly, in the processing of the potyviral polyprotein.</text>
        <dbReference type="EC" id="3.4.22.45"/>
    </reaction>
</comment>
<sequence>MAAIVFGAIDYNNYLNNLSESEFHSDALSVSGQALAEIVSTYGIVGTLTLPPPVKVVQQVPCTETVRETVKVVYCRCHSCNDEMPSKSFYMKHLKSRCDTFAPESLFKFEERDVTHSYWKSVEVEVAPAPQIPITEKSAIVPKAQSIQQQVEAPTIAETHTIPTQQTEQLNTSTQGVQTVQEVVPPTYREQLLVAPKRAIISIDSYNQWSDEQVLDFSLAQDIAFADLERNLPNRTPLTGGRFVYTKRGSSAYKMYTRKQRSDMKKKATKQTAWVAKDIWAAVPQLCMVDRISIAGGVSPSSATGEPTEVTRGKVHALSKRRASRARPNICTINEQQWDQLLSACTAPHDSPSRTIEVIGRRNRRIAAQVHKHKSANFLKVDTLHEQGLYKNYDIIIHPTIQSLVNQLAKACTKNLRMHESRVQPGMSGFIFPVDSLHGHRYHTHNDAFIVRGRHEDLLFDAQSYTPTSMLYDMRYYSVAEKFWEGYDNEFRANRASPTMHDNVRKLDVGACGGVSAIIHQALLPCCRITCTTCAEILSTSSDREIQARIVQSAKRGEEMISSKYPEFEHVKQLLGMHARLLSSTNENREAVGKVQFLIGERTDEPFISVNKINEVLLKGSRATTADFSRASDHLLELARYLKNRTENIQKGSLRSFRNKASGKAHLNPTLMCDNQLDANGNFVWGKRGYHAKRFFENFFDVIEPTRGYDAFIERKHPHGTRKLAIGNLIISTNLEAQRKQLEGEPIERMDLTDACVSRRHETFIYPCCCVTYDDGTPVLSDVKTPTKNHLVLGNTGDSKFLDLPTEISDKLYIAKAGFCYINIFLAMLVNVDEVDAKNFTKWVRDVVVTQLKEWPTMSDVALACHQLSILFPATASAELPRILVDHKTKTMHVIDSFGSITTGYHVLKANTVSQIIKFASETLESEMKHYQVGGIPDNDVEIKRSGLRTLIQAVYKPKLMRQIIEEDPYFLVLALFSPSILIALYKNGALYQATIGQPTQNMSARTIVNLLTVLAGKVSRCELFAEQVSIIENNLHDFQLVLSTGDRCSLARALLARMVDAHITTVEVDWELDTLGYRRTRNRAWAQEEKIYAQDLELAWRELGLLEKLSCLRVQLKWRKLIIATVTRANSISFASGLQECKDYLLEQTPAVQSAYNYCKISTKRTKLWVRKRIMDRLIRSFVHFIPDIQSCFSLVTIVYMFVYIIRTIADTRKLFAQNQILAKEADGDEKMRQLEMLHLVLKVRLGQNPTMEEFITFLQETNPALIEFFMGYSGKEVKHQAVKRESEARLEQVVAIIALLMMVFDNERSDCVYRVMNKLKTVVSVADQNVVAHQSLDEMIPNLDEEWKELVNIDLTTPENLGLTHASTTFGKWWDHQITTNRVIPHYRTEGHFMEFTRDTCASVANKIAHSDITDILLRGAVGSGKSTGLPAELSKRGRVLVVEPTRPLAQNVQVQLRQAPFTLNPTLMMRGLTSYGSTPITIMTSGYAFFYLANNTGKIHEFQYIIIDECHVLDANAMALRSLLEEHAYKGKVIKVSATPPGREVEFTTQYPVKLRTEASLSFQQFVDAQGTGSNADISSVADNILVYVASYNEVDSLSKSLLNKGFQVTKVDGRTMKNASTSIKTLGTPSRKHFVVATNIIENGVTLDIDAVVDFGMKVSPYLDIDMRTIAYSKIGINYGERIQRLGRVGRVKPGHALRIGSTSKGLEAIPSMVATEAAFLCFIYGLPVMTSMVSVGFLKHCTVQQAKTMKLFELPTFFMLDLVHYDGTMHPAIHSLLCKYKLHECEMQLNKRALPYACLSQWLTSKEYNQCSKKLPFEENMKLPFYVNDVPDALYEKLWQTIQNHKGDASFGRVTTANAARIAYTLRTDTNSIQRTVAIIDHLIESEMKKKSHFDSLVTNAVSTSSFSLIGTANMLRSRYATDYTAENLSVLQAAKAQLLEFSNTCLHQVESGELSENRLRDCVQPLGAMETVMHQSKEELSKFLGLKGKWNKTLVTKDILVCLGVAGGAAWMAYEYFKTEVNDDVAHQGKSKRTRQKLKFRDAADEKVGRVAFDDNSGAIEHFFGAAYTQKGKSKGKTHAMGKKTRRFVNMYGFDPTEYSYIRFVDPVTGEMIDESVMADIILVQEHFNDLRHQYIDENKIDAEVLKKQPGISAYFVKDKTTPVLKVDLTGHVPLKVCDRHSTIAGFPEYEGVLRQTNLPEQLKYSELPESEVEHEAKSMIRGIRDYNHISKSVCLLVNESEGHLLTIHGIGFGAYIVTNRHLFRRNSGTLTLRTMHGEFIVQDIRKLQMAPIKNRDMLLIKLPKDCPPFPTKLKFREPDSSDLVLMIGNNFQDKFISSMTSGMSATTKVERSEFWRHWIDTKDGHCGLPLVANKDGAIVGIHSLANTRNDKNYFTAVPDDLMATLTDPKSIEWTSNWLYNPDEIGWGPLHLKASAPTGLFETHKEILSLFNNLVTEQASEGWLYSQLHCNLKAVAFSESQLVTKHIVKGQCQLFQLYLSEHPEAKEFFKPLMGHYGKSRLNKIAYAKDILKYASPIEIGTVSTSHFETSIINVKSILEKVGFKECAYVTDPDEIYGNLNMKASVGALYKGKKREFIETLSEQDKDELIKQSCLRLYTGKMGVWNGSIKAELRPQEKLLANKTRTFTAAPIDTLLGGKVCVDDFNNQFYSLHTKAPWSVGMSKFSQGWHNLFEKLPEGWVYCDADGSRFDSSLTPYLINAVLNIRLHFMEEWEVGVQMLRNLYAEIIYTPILTADGTIVKKFKGNNSGQPSTVVDNTLMVLLAVQYSLLRSGYALDKQEEMCVYFANGDDLVIAVHPQHTQFLDTCQEYFKELGLSYDFSSRTSNKTELWFMSHQCMPRDGILIPKLEQERVVSILEWDRANKPEHRLEAICASMIEAWGHTELLHQIRVFYAWVLEQAPYNELAREGKAPYISESALKNLYTSVGPEPSELEVYLRSLMLAPVDDEWPEVYHQADNKIVDAGAPIKQVDKNPVKAPATSTQEPVPDRDVNAGTSGTFSVPRHKGLSSKMSLPKVSGNAIVNLEHLLQYKPDQTRISNTRATDSQFKAWYDHVMNEYEVDESGMSILMNGLMVWCIENGTSPNINGVWIMMDGDEQVEYPIKPLIDHAKPSFRQIMAHFSNLAEAYIEKQNFERPYMPRYGLQRNLTDMSLARYAFDFYEMTSKTPARAREAHIQMKAAALRTTTNRLFGLDGRVGTTEEDTERHTADDVNRNMHTLLGVRQM</sequence>
<dbReference type="InterPro" id="IPR001650">
    <property type="entry name" value="Helicase_C-like"/>
</dbReference>
<dbReference type="InterPro" id="IPR001205">
    <property type="entry name" value="RNA-dir_pol_C"/>
</dbReference>
<keyword evidence="24" id="KW-0067">ATP-binding</keyword>
<dbReference type="InterPro" id="IPR009003">
    <property type="entry name" value="Peptidase_S1_PA"/>
</dbReference>
<dbReference type="GO" id="GO:0005198">
    <property type="term" value="F:structural molecule activity"/>
    <property type="evidence" value="ECO:0007669"/>
    <property type="project" value="InterPro"/>
</dbReference>
<dbReference type="PROSITE" id="PS51192">
    <property type="entry name" value="HELICASE_ATP_BIND_1"/>
    <property type="match status" value="1"/>
</dbReference>
<comment type="function">
    <text evidence="29">Has helicase activity. It may be involved in replication.</text>
</comment>
<feature type="domain" description="Peptidase S30" evidence="40">
    <location>
        <begin position="332"/>
        <end position="477"/>
    </location>
</feature>
<accession>A0A3Q8TNI1</accession>
<feature type="region of interest" description="Disordered" evidence="34">
    <location>
        <begin position="2998"/>
        <end position="3031"/>
    </location>
</feature>
<evidence type="ECO:0000256" key="10">
    <source>
        <dbReference type="ARBA" id="ARBA00022497"/>
    </source>
</evidence>
<dbReference type="GO" id="GO:0044161">
    <property type="term" value="C:host cell cytoplasmic vesicle"/>
    <property type="evidence" value="ECO:0007669"/>
    <property type="project" value="UniProtKB-SubCell"/>
</dbReference>
<protein>
    <recommendedName>
        <fullName evidence="6">Genome polyprotein</fullName>
    </recommendedName>
</protein>
<keyword evidence="7" id="KW-0941">Suppressor of RNA silencing</keyword>
<dbReference type="SMART" id="SM00490">
    <property type="entry name" value="HELICc"/>
    <property type="match status" value="1"/>
</dbReference>
<evidence type="ECO:0000256" key="17">
    <source>
        <dbReference type="ARBA" id="ARBA00022670"/>
    </source>
</evidence>
<keyword evidence="23" id="KW-0788">Thiol protease</keyword>
<dbReference type="Pfam" id="PF00863">
    <property type="entry name" value="Peptidase_C4"/>
    <property type="match status" value="1"/>
</dbReference>
<evidence type="ECO:0000256" key="14">
    <source>
        <dbReference type="ARBA" id="ARBA00022562"/>
    </source>
</evidence>
<dbReference type="PROSITE" id="PS51871">
    <property type="entry name" value="PV_P1_PRO"/>
    <property type="match status" value="1"/>
</dbReference>
<dbReference type="Pfam" id="PF00767">
    <property type="entry name" value="Poty_coat"/>
    <property type="match status" value="1"/>
</dbReference>
<dbReference type="InterPro" id="IPR031159">
    <property type="entry name" value="HC_PRO_CPD_dom"/>
</dbReference>
<evidence type="ECO:0000256" key="23">
    <source>
        <dbReference type="ARBA" id="ARBA00022807"/>
    </source>
</evidence>
<evidence type="ECO:0000256" key="5">
    <source>
        <dbReference type="ARBA" id="ARBA00006064"/>
    </source>
</evidence>
<dbReference type="Pfam" id="PF13608">
    <property type="entry name" value="Potyvirid-P3"/>
    <property type="match status" value="1"/>
</dbReference>
<reference evidence="41" key="1">
    <citation type="journal article" date="2018" name="Front. Microbiol.">
        <title>High-Throughput Sequencing Facilitates Characterization of a "Forgotten" Plant Virus: The Case of a Henbane Mosaic Virus Infecting Tomato. .</title>
        <authorList>
            <person name="Pecman A."/>
            <person name="Kutnjak D."/>
            <person name="Mehle N."/>
            <person name="Znidaric M.T."/>
            <person name="Gutierrez-Aguirre I."/>
            <person name="Pirnat P."/>
            <person name="Adams I."/>
            <person name="Boonham N."/>
            <person name="Ravnikar M."/>
        </authorList>
    </citation>
    <scope>NUCLEOTIDE SEQUENCE</scope>
    <source>
        <strain evidence="41">ATCC-PV-79</strain>
    </source>
</reference>
<evidence type="ECO:0000256" key="29">
    <source>
        <dbReference type="ARBA" id="ARBA00029422"/>
    </source>
</evidence>
<dbReference type="GO" id="GO:0052170">
    <property type="term" value="P:symbiont-mediated suppression of host innate immune response"/>
    <property type="evidence" value="ECO:0007669"/>
    <property type="project" value="UniProtKB-KW"/>
</dbReference>
<dbReference type="InterPro" id="IPR013648">
    <property type="entry name" value="PP_Potyviridae"/>
</dbReference>
<dbReference type="GO" id="GO:0042025">
    <property type="term" value="C:host cell nucleus"/>
    <property type="evidence" value="ECO:0007669"/>
    <property type="project" value="UniProtKB-SubCell"/>
</dbReference>
<feature type="active site" description="For helper component proteinase activity" evidence="32">
    <location>
        <position position="820"/>
    </location>
</feature>
<evidence type="ECO:0000256" key="18">
    <source>
        <dbReference type="ARBA" id="ARBA00022679"/>
    </source>
</evidence>
<evidence type="ECO:0000256" key="9">
    <source>
        <dbReference type="ARBA" id="ARBA00022488"/>
    </source>
</evidence>
<dbReference type="InterPro" id="IPR011545">
    <property type="entry name" value="DEAD/DEAH_box_helicase_dom"/>
</dbReference>
<feature type="active site" description="For helper component proteinase activity" evidence="32">
    <location>
        <position position="893"/>
    </location>
</feature>
<feature type="region of interest" description="Disordered" evidence="34">
    <location>
        <begin position="300"/>
        <end position="321"/>
    </location>
</feature>
<evidence type="ECO:0000256" key="22">
    <source>
        <dbReference type="ARBA" id="ARBA00022806"/>
    </source>
</evidence>
<keyword evidence="21" id="KW-0378">Hydrolase</keyword>
<feature type="domain" description="Helicase C-terminal" evidence="37">
    <location>
        <begin position="1580"/>
        <end position="1739"/>
    </location>
</feature>
<keyword evidence="16" id="KW-1090">Inhibition of host innate immune response by virus</keyword>
<evidence type="ECO:0000256" key="28">
    <source>
        <dbReference type="ARBA" id="ARBA00029405"/>
    </source>
</evidence>
<feature type="domain" description="Peptidase C6" evidence="39">
    <location>
        <begin position="812"/>
        <end position="934"/>
    </location>
</feature>
<keyword evidence="15" id="KW-0945">Host-virus interaction</keyword>
<dbReference type="PANTHER" id="PTHR43519:SF1">
    <property type="entry name" value="ATP-DEPENDENT RNA HELICASE HRPB"/>
    <property type="match status" value="1"/>
</dbReference>
<evidence type="ECO:0000256" key="33">
    <source>
        <dbReference type="RuleBase" id="RU003351"/>
    </source>
</evidence>
<dbReference type="GO" id="GO:0019029">
    <property type="term" value="C:helical viral capsid"/>
    <property type="evidence" value="ECO:0007669"/>
    <property type="project" value="UniProtKB-KW"/>
</dbReference>
<evidence type="ECO:0000256" key="15">
    <source>
        <dbReference type="ARBA" id="ARBA00022581"/>
    </source>
</evidence>
<dbReference type="Pfam" id="PF01577">
    <property type="entry name" value="Peptidase_S30"/>
    <property type="match status" value="1"/>
</dbReference>
<comment type="subcellular location">
    <subcellularLocation>
        <location evidence="30">Host cytoplasmic vesicle</location>
    </subcellularLocation>
    <subcellularLocation>
        <location evidence="3">Host nucleus</location>
    </subcellularLocation>
    <subcellularLocation>
        <location evidence="4">Virion</location>
    </subcellularLocation>
</comment>
<dbReference type="Pfam" id="PF00851">
    <property type="entry name" value="Peptidase_C6"/>
    <property type="match status" value="1"/>
</dbReference>
<dbReference type="PROSITE" id="PS51744">
    <property type="entry name" value="HC_PRO_CPD"/>
    <property type="match status" value="1"/>
</dbReference>
<keyword evidence="11" id="KW-0191">Covalent protein-RNA linkage</keyword>
<dbReference type="GO" id="GO:0016818">
    <property type="term" value="F:hydrolase activity, acting on acid anhydrides, in phosphorus-containing anhydrides"/>
    <property type="evidence" value="ECO:0007669"/>
    <property type="project" value="InterPro"/>
</dbReference>
<comment type="similarity">
    <text evidence="5 33">Belongs to the potyviridae genome polyprotein family.</text>
</comment>
<dbReference type="PROSITE" id="PS51194">
    <property type="entry name" value="HELICASE_CTER"/>
    <property type="match status" value="1"/>
</dbReference>
<comment type="function">
    <text evidence="31">Mediates the cap-independent, EIF4E-dependent translation of viral genomic RNAs. Binds to the cap-binding site of host EIF4E and thus interferes with the host EIF4E-dependent mRNA export and translation. VPg-RNA directly binds EIF4E and is a template for transcription. Also forms trimeric complexes with EIF4E-EIF4G, which are templates for translation.</text>
</comment>
<dbReference type="SUPFAM" id="SSF52540">
    <property type="entry name" value="P-loop containing nucleoside triphosphate hydrolases"/>
    <property type="match status" value="2"/>
</dbReference>
<evidence type="ECO:0000256" key="26">
    <source>
        <dbReference type="ARBA" id="ARBA00022953"/>
    </source>
</evidence>
<evidence type="ECO:0000256" key="4">
    <source>
        <dbReference type="ARBA" id="ARBA00004328"/>
    </source>
</evidence>
<keyword evidence="26" id="KW-0693">Viral RNA replication</keyword>
<evidence type="ECO:0000256" key="31">
    <source>
        <dbReference type="ARBA" id="ARBA00045403"/>
    </source>
</evidence>
<name>A0A3Q8TNI1_9POTV</name>
<evidence type="ECO:0000256" key="11">
    <source>
        <dbReference type="ARBA" id="ARBA00022520"/>
    </source>
</evidence>
<evidence type="ECO:0000256" key="25">
    <source>
        <dbReference type="ARBA" id="ARBA00022844"/>
    </source>
</evidence>
<evidence type="ECO:0000259" key="38">
    <source>
        <dbReference type="PROSITE" id="PS51436"/>
    </source>
</evidence>
<dbReference type="Pfam" id="PF08440">
    <property type="entry name" value="Poty_PP"/>
    <property type="match status" value="1"/>
</dbReference>
<evidence type="ECO:0000256" key="1">
    <source>
        <dbReference type="ARBA" id="ARBA00000785"/>
    </source>
</evidence>
<evidence type="ECO:0000256" key="30">
    <source>
        <dbReference type="ARBA" id="ARBA00034108"/>
    </source>
</evidence>
<evidence type="ECO:0000259" key="40">
    <source>
        <dbReference type="PROSITE" id="PS51871"/>
    </source>
</evidence>